<evidence type="ECO:0000259" key="4">
    <source>
        <dbReference type="Pfam" id="PF17902"/>
    </source>
</evidence>
<dbReference type="InterPro" id="IPR041615">
    <property type="entry name" value="Desmoplakin_SH3"/>
</dbReference>
<evidence type="ECO:0000313" key="5">
    <source>
        <dbReference type="EMBL" id="VDN12811.1"/>
    </source>
</evidence>
<gene>
    <name evidence="5" type="ORF">DILT_LOCUS8642</name>
</gene>
<evidence type="ECO:0000256" key="1">
    <source>
        <dbReference type="ARBA" id="ARBA00022553"/>
    </source>
</evidence>
<feature type="region of interest" description="Disordered" evidence="3">
    <location>
        <begin position="313"/>
        <end position="349"/>
    </location>
</feature>
<reference evidence="5 6" key="1">
    <citation type="submission" date="2018-11" db="EMBL/GenBank/DDBJ databases">
        <authorList>
            <consortium name="Pathogen Informatics"/>
        </authorList>
    </citation>
    <scope>NUCLEOTIDE SEQUENCE [LARGE SCALE GENOMIC DNA]</scope>
</reference>
<evidence type="ECO:0000256" key="2">
    <source>
        <dbReference type="ARBA" id="ARBA00022737"/>
    </source>
</evidence>
<sequence length="1402" mass="155997">MRDLWDRSKALVERSSHIVPMRLRLGGVANGMTVGTRTERPVMVRAMTSLVGPNYRIQQGEHLRLIDTREDARLWKVQTSTGIAEVPSVCFWLTGNDLEATNRAIAVKSKCRTVWFQLLERDGQRLYENFTMLITQLASEEQLYCTNYDTLNDLLQDMVLLLPNSGLNDGRLQAAVEKLQRKVIMIHAMEQIPTSGLVLQEPDLFRMRAPLLHLQDHLEGIHKMEAELTIIDKHIAEYLSEVDNESENVYSSIKLLESLLEKSHIHLKDIMDELGQWRSASPLHEMRMKIISAPKAKHFMEYYPELAEAPQFPLGRLPSHSQSGKDKRRKSTKRSQSGPTQLSVLTQIGRDSNQFASEVHNVKLRRLDTGPSIYINPEEANLKPYAIMSSNYVNNASQGRLANASSRKAVNVRRQQGIVKRDQACSPTRDPSGDCPLCHQPTKIAPGRTQRYSERRYYDEAEALYSGTEMQSMIEFHQISEEKPSVPSSDFLICKRIQVGYPSLNPKANLFTQVNVYKNAEDVKVGDTVGPRGRMRIQALPSKPTMNSYAQITVCPITKARSIATLEYETAVYQDKKIQFEDLVPPVLMPTRQEPVFAPVPSPTPSMHEAGCECKPVMQDSSCLAKSVPMIYDASDQTTPIPSPVEKMLQVDLKVSPEPTLMVSTLLQTVHPSVQDFTTDPCPGKEMFDAGIQILMPEADIIRAEPVPVVHSAPPAPMVEYADAGCDVVSGPELKDAFFQTDQAPMFGKQLQVSTTKLHIDCCQTEITLQPSVSSLGVQAEATAEPAPVITPVIAPVVKAAPPLPAADTEDRGCDAVSGTQYWDAFVQAELPAKRPPCRGVRMQVGMSATALRDVSNQSIPVVMVGSTQTLDQTKVETMPPMKRIDDDNIFSFTRETAARVTHTSSPNSSGLIPYKTQVFASPKQISASVPTNLNVRAEGGNVTTTSTTEQLTYRQVAICSYHPRRYAIGLRSLSSGNLHTRRNRSAEKIDGYATHKNRGMCRNFVSDHELYTGTACGHCSQHAALQQYEDQHRCTDTLAAYVRRLGYETVHRTLVQVARALELEELEVTSYAEHIRSKRPRLQNTQTQYTSTTNLMNAYPSYSSPSAFPGKHLVGWIRKAKYLSDLVRPRRQEATSGEFMKSHALSAYCCDAELQESGIKTNYSTYDAFTFVSWQATERGRGRLELTTPGRLLKLNLVGARLPGSGEILAAADAFYRGILRIVYFNEEMSTMLSLPAAINTGQVIVEKQYPPGVGIAIRGDHNRYPVESEVVWTTPELRQRSYKVNYIQKSETEKVDVLTALEEGIIDQYSGEILNITLGPSASMVERIQEARESSVGSGDTVLRVRNPERFSINEAILNGILDVEFNGQETSVRADLTTKGTQDSNGSKSDSGELTEVDS</sequence>
<evidence type="ECO:0000313" key="6">
    <source>
        <dbReference type="Proteomes" id="UP000281553"/>
    </source>
</evidence>
<keyword evidence="1" id="KW-0597">Phosphoprotein</keyword>
<keyword evidence="6" id="KW-1185">Reference proteome</keyword>
<dbReference type="Proteomes" id="UP000281553">
    <property type="component" value="Unassembled WGS sequence"/>
</dbReference>
<protein>
    <recommendedName>
        <fullName evidence="4">Desmoplakin SH3 domain-containing protein</fullName>
    </recommendedName>
</protein>
<proteinExistence type="predicted"/>
<keyword evidence="2" id="KW-0677">Repeat</keyword>
<accession>A0A3P7M3C6</accession>
<feature type="compositionally biased region" description="Polar residues" evidence="3">
    <location>
        <begin position="1381"/>
        <end position="1392"/>
    </location>
</feature>
<dbReference type="Pfam" id="PF17902">
    <property type="entry name" value="SH3_10"/>
    <property type="match status" value="1"/>
</dbReference>
<dbReference type="Gene3D" id="2.30.30.40">
    <property type="entry name" value="SH3 Domains"/>
    <property type="match status" value="1"/>
</dbReference>
<organism evidence="5 6">
    <name type="scientific">Dibothriocephalus latus</name>
    <name type="common">Fish tapeworm</name>
    <name type="synonym">Diphyllobothrium latum</name>
    <dbReference type="NCBI Taxonomy" id="60516"/>
    <lineage>
        <taxon>Eukaryota</taxon>
        <taxon>Metazoa</taxon>
        <taxon>Spiralia</taxon>
        <taxon>Lophotrochozoa</taxon>
        <taxon>Platyhelminthes</taxon>
        <taxon>Cestoda</taxon>
        <taxon>Eucestoda</taxon>
        <taxon>Diphyllobothriidea</taxon>
        <taxon>Diphyllobothriidae</taxon>
        <taxon>Dibothriocephalus</taxon>
    </lineage>
</organism>
<feature type="domain" description="Desmoplakin SH3" evidence="4">
    <location>
        <begin position="36"/>
        <end position="92"/>
    </location>
</feature>
<dbReference type="OrthoDB" id="18740at2759"/>
<name>A0A3P7M3C6_DIBLA</name>
<feature type="region of interest" description="Disordered" evidence="3">
    <location>
        <begin position="1377"/>
        <end position="1402"/>
    </location>
</feature>
<feature type="compositionally biased region" description="Polar residues" evidence="3">
    <location>
        <begin position="334"/>
        <end position="349"/>
    </location>
</feature>
<dbReference type="EMBL" id="UYRU01054805">
    <property type="protein sequence ID" value="VDN12811.1"/>
    <property type="molecule type" value="Genomic_DNA"/>
</dbReference>
<evidence type="ECO:0000256" key="3">
    <source>
        <dbReference type="SAM" id="MobiDB-lite"/>
    </source>
</evidence>